<proteinExistence type="predicted"/>
<dbReference type="GeneID" id="79303548"/>
<name>A0ABD5WJL4_9EURY</name>
<organism evidence="2 3">
    <name type="scientific">Halorussus caseinilyticus</name>
    <dbReference type="NCBI Taxonomy" id="3034025"/>
    <lineage>
        <taxon>Archaea</taxon>
        <taxon>Methanobacteriati</taxon>
        <taxon>Methanobacteriota</taxon>
        <taxon>Stenosarchaea group</taxon>
        <taxon>Halobacteria</taxon>
        <taxon>Halobacteriales</taxon>
        <taxon>Haladaptataceae</taxon>
        <taxon>Halorussus</taxon>
    </lineage>
</organism>
<evidence type="ECO:0000313" key="3">
    <source>
        <dbReference type="Proteomes" id="UP001596407"/>
    </source>
</evidence>
<comment type="caution">
    <text evidence="2">The sequence shown here is derived from an EMBL/GenBank/DDBJ whole genome shotgun (WGS) entry which is preliminary data.</text>
</comment>
<dbReference type="RefSeq" id="WP_276278996.1">
    <property type="nucleotide sequence ID" value="NZ_CP119809.1"/>
</dbReference>
<feature type="region of interest" description="Disordered" evidence="1">
    <location>
        <begin position="1"/>
        <end position="21"/>
    </location>
</feature>
<evidence type="ECO:0008006" key="4">
    <source>
        <dbReference type="Google" id="ProtNLM"/>
    </source>
</evidence>
<keyword evidence="3" id="KW-1185">Reference proteome</keyword>
<evidence type="ECO:0000256" key="1">
    <source>
        <dbReference type="SAM" id="MobiDB-lite"/>
    </source>
</evidence>
<protein>
    <recommendedName>
        <fullName evidence="4">Halobacterial output domain-containing protein</fullName>
    </recommendedName>
</protein>
<dbReference type="Proteomes" id="UP001596407">
    <property type="component" value="Unassembled WGS sequence"/>
</dbReference>
<reference evidence="2 3" key="1">
    <citation type="journal article" date="2019" name="Int. J. Syst. Evol. Microbiol.">
        <title>The Global Catalogue of Microorganisms (GCM) 10K type strain sequencing project: providing services to taxonomists for standard genome sequencing and annotation.</title>
        <authorList>
            <consortium name="The Broad Institute Genomics Platform"/>
            <consortium name="The Broad Institute Genome Sequencing Center for Infectious Disease"/>
            <person name="Wu L."/>
            <person name="Ma J."/>
        </authorList>
    </citation>
    <scope>NUCLEOTIDE SEQUENCE [LARGE SCALE GENOMIC DNA]</scope>
    <source>
        <strain evidence="2 3">DT72</strain>
    </source>
</reference>
<accession>A0ABD5WJL4</accession>
<dbReference type="EMBL" id="JBHSZH010000005">
    <property type="protein sequence ID" value="MFC7079895.1"/>
    <property type="molecule type" value="Genomic_DNA"/>
</dbReference>
<dbReference type="AlphaFoldDB" id="A0ABD5WJL4"/>
<gene>
    <name evidence="2" type="ORF">ACFQJ6_06900</name>
</gene>
<sequence length="66" mass="7655">MRRTDRDTDREAVEDGAPDRTFESELEALVLRAFGEGKDIEGVWDLEYEPEELPDWTVTIDRKDGI</sequence>
<evidence type="ECO:0000313" key="2">
    <source>
        <dbReference type="EMBL" id="MFC7079895.1"/>
    </source>
</evidence>